<feature type="non-terminal residue" evidence="1">
    <location>
        <position position="186"/>
    </location>
</feature>
<evidence type="ECO:0000313" key="1">
    <source>
        <dbReference type="EMBL" id="KAK3077494.1"/>
    </source>
</evidence>
<protein>
    <submittedName>
        <fullName evidence="1">Uncharacterized protein</fullName>
    </submittedName>
</protein>
<organism evidence="1 2">
    <name type="scientific">Coniosporium uncinatum</name>
    <dbReference type="NCBI Taxonomy" id="93489"/>
    <lineage>
        <taxon>Eukaryota</taxon>
        <taxon>Fungi</taxon>
        <taxon>Dikarya</taxon>
        <taxon>Ascomycota</taxon>
        <taxon>Pezizomycotina</taxon>
        <taxon>Dothideomycetes</taxon>
        <taxon>Dothideomycetes incertae sedis</taxon>
        <taxon>Coniosporium</taxon>
    </lineage>
</organism>
<dbReference type="EMBL" id="JAWDJW010002793">
    <property type="protein sequence ID" value="KAK3077494.1"/>
    <property type="molecule type" value="Genomic_DNA"/>
</dbReference>
<comment type="caution">
    <text evidence="1">The sequence shown here is derived from an EMBL/GenBank/DDBJ whole genome shotgun (WGS) entry which is preliminary data.</text>
</comment>
<dbReference type="Proteomes" id="UP001186974">
    <property type="component" value="Unassembled WGS sequence"/>
</dbReference>
<accession>A0ACC3DLE8</accession>
<evidence type="ECO:0000313" key="2">
    <source>
        <dbReference type="Proteomes" id="UP001186974"/>
    </source>
</evidence>
<reference evidence="1" key="1">
    <citation type="submission" date="2024-09" db="EMBL/GenBank/DDBJ databases">
        <title>Black Yeasts Isolated from many extreme environments.</title>
        <authorList>
            <person name="Coleine C."/>
            <person name="Stajich J.E."/>
            <person name="Selbmann L."/>
        </authorList>
    </citation>
    <scope>NUCLEOTIDE SEQUENCE</scope>
    <source>
        <strain evidence="1">CCFEE 5737</strain>
    </source>
</reference>
<keyword evidence="2" id="KW-1185">Reference proteome</keyword>
<sequence>MAFKMSHGADVKESPKSPRDLTKDAAHASGQPMATIQDDDERLLARIGYKQELRREFTKWSTVSYAISILGVLGSVPATIGSPLNSGGPATAVWCWFVGSVMAYLIASSVAELVSAYPTAGGMYFVTKHVVPPENVALWSWIIGWCNLLGQAAGVASVSYTVAQMVLALASMNSTMLEDGTYSYTP</sequence>
<proteinExistence type="predicted"/>
<name>A0ACC3DLE8_9PEZI</name>
<gene>
    <name evidence="1" type="ORF">LTS18_010102</name>
</gene>